<gene>
    <name evidence="2" type="ORF">DS745_20865</name>
</gene>
<dbReference type="PANTHER" id="PTHR46825:SF9">
    <property type="entry name" value="BETA-LACTAMASE-RELATED DOMAIN-CONTAINING PROTEIN"/>
    <property type="match status" value="1"/>
</dbReference>
<reference evidence="2 3" key="1">
    <citation type="journal article" date="2019" name="Int. J. Syst. Evol. Microbiol.">
        <title>Anaerobacillus alkaliphilus sp. nov., a novel alkaliphilic and moderately halophilic bacterium.</title>
        <authorList>
            <person name="Borsodi A.K."/>
            <person name="Aszalos J.M."/>
            <person name="Bihari P."/>
            <person name="Nagy I."/>
            <person name="Schumann P."/>
            <person name="Sproer C."/>
            <person name="Kovacs A.L."/>
            <person name="Boka K."/>
            <person name="Dobosy P."/>
            <person name="Ovari M."/>
            <person name="Szili-Kovacs T."/>
            <person name="Toth E."/>
        </authorList>
    </citation>
    <scope>NUCLEOTIDE SEQUENCE [LARGE SCALE GENOMIC DNA]</scope>
    <source>
        <strain evidence="2 3">B16-10</strain>
    </source>
</reference>
<sequence length="524" mass="59597">MDNYEQKIDAIFSRWQEGLCPGGQVAVRKGGKLIYKKNFGYANLEHRIPVMDETVFHVASVSKQVTVMCVLLLQEDGRLKIDDDVRDYISEYVNFKEPVTIRQMMNNVSGIRDQWELLGLSGVRIVDTITQRDSLSLISKQRKLNFEPRSQFLYSNSNFTLLAKIVEKLSGQTLNDFANERIFKRLGMESTCFKDNFWEVIPNRASSYYDDSTGKFVYSVLNYGTYGATALNTTTTDFLRWMDNYKTPLICKEETLRDMFEAPTLLDGSISNYAGGLFVGEYLGHKYIEHGGADAAFRSAMLRFTDEDVDIVLLSNTQNMLMKDAAFAVADVIFGLEISKIGEELPKEYTEELGINDLEGYYFPTSAATLMTFDITTIDGKLHYKNPYGFAPLKHVSGNHFIIEQLDLDLFLGEDSVMRTNGKITTLQKLKPFKSEKIATFKGRYVSSELDTFYDVIEKDGCLCISHSRNGVQILYQVSNTTFVTNAPFTFLVEFSIEGNEVTGFTFTGNRVKDVRMEKELKKQ</sequence>
<feature type="domain" description="Beta-lactamase-related" evidence="1">
    <location>
        <begin position="13"/>
        <end position="328"/>
    </location>
</feature>
<name>A0A4Q0VL42_9BACI</name>
<organism evidence="2 3">
    <name type="scientific">Anaerobacillus alkaliphilus</name>
    <dbReference type="NCBI Taxonomy" id="1548597"/>
    <lineage>
        <taxon>Bacteria</taxon>
        <taxon>Bacillati</taxon>
        <taxon>Bacillota</taxon>
        <taxon>Bacilli</taxon>
        <taxon>Bacillales</taxon>
        <taxon>Bacillaceae</taxon>
        <taxon>Anaerobacillus</taxon>
    </lineage>
</organism>
<dbReference type="InterPro" id="IPR001466">
    <property type="entry name" value="Beta-lactam-related"/>
</dbReference>
<dbReference type="OrthoDB" id="9803467at2"/>
<keyword evidence="2" id="KW-0378">Hydrolase</keyword>
<dbReference type="Gene3D" id="3.40.710.10">
    <property type="entry name" value="DD-peptidase/beta-lactamase superfamily"/>
    <property type="match status" value="1"/>
</dbReference>
<dbReference type="Proteomes" id="UP000290649">
    <property type="component" value="Unassembled WGS sequence"/>
</dbReference>
<dbReference type="AlphaFoldDB" id="A0A4Q0VL42"/>
<dbReference type="SUPFAM" id="SSF56601">
    <property type="entry name" value="beta-lactamase/transpeptidase-like"/>
    <property type="match status" value="1"/>
</dbReference>
<dbReference type="GO" id="GO:0016787">
    <property type="term" value="F:hydrolase activity"/>
    <property type="evidence" value="ECO:0007669"/>
    <property type="project" value="UniProtKB-KW"/>
</dbReference>
<dbReference type="EMBL" id="QOUX01000047">
    <property type="protein sequence ID" value="RXI96197.1"/>
    <property type="molecule type" value="Genomic_DNA"/>
</dbReference>
<evidence type="ECO:0000259" key="1">
    <source>
        <dbReference type="Pfam" id="PF00144"/>
    </source>
</evidence>
<protein>
    <submittedName>
        <fullName evidence="2">Class A beta-lactamase-related serine hydrolase</fullName>
    </submittedName>
</protein>
<dbReference type="Pfam" id="PF00144">
    <property type="entry name" value="Beta-lactamase"/>
    <property type="match status" value="1"/>
</dbReference>
<dbReference type="RefSeq" id="WP_129080177.1">
    <property type="nucleotide sequence ID" value="NZ_QOUX01000047.1"/>
</dbReference>
<keyword evidence="3" id="KW-1185">Reference proteome</keyword>
<evidence type="ECO:0000313" key="2">
    <source>
        <dbReference type="EMBL" id="RXI96197.1"/>
    </source>
</evidence>
<proteinExistence type="predicted"/>
<dbReference type="InterPro" id="IPR050491">
    <property type="entry name" value="AmpC-like"/>
</dbReference>
<dbReference type="PANTHER" id="PTHR46825">
    <property type="entry name" value="D-ALANYL-D-ALANINE-CARBOXYPEPTIDASE/ENDOPEPTIDASE AMPH"/>
    <property type="match status" value="1"/>
</dbReference>
<accession>A0A4Q0VL42</accession>
<dbReference type="InterPro" id="IPR012338">
    <property type="entry name" value="Beta-lactam/transpept-like"/>
</dbReference>
<comment type="caution">
    <text evidence="2">The sequence shown here is derived from an EMBL/GenBank/DDBJ whole genome shotgun (WGS) entry which is preliminary data.</text>
</comment>
<evidence type="ECO:0000313" key="3">
    <source>
        <dbReference type="Proteomes" id="UP000290649"/>
    </source>
</evidence>